<evidence type="ECO:0000256" key="1">
    <source>
        <dbReference type="ARBA" id="ARBA00007791"/>
    </source>
</evidence>
<dbReference type="Gene3D" id="1.20.5.170">
    <property type="match status" value="1"/>
</dbReference>
<feature type="compositionally biased region" description="Low complexity" evidence="5">
    <location>
        <begin position="23"/>
        <end position="37"/>
    </location>
</feature>
<dbReference type="GO" id="GO:0032465">
    <property type="term" value="P:regulation of cytokinesis"/>
    <property type="evidence" value="ECO:0007669"/>
    <property type="project" value="TreeGrafter"/>
</dbReference>
<dbReference type="GO" id="GO:0005769">
    <property type="term" value="C:early endosome"/>
    <property type="evidence" value="ECO:0007669"/>
    <property type="project" value="TreeGrafter"/>
</dbReference>
<dbReference type="Proteomes" id="UP000694920">
    <property type="component" value="Unplaced"/>
</dbReference>
<feature type="compositionally biased region" description="Polar residues" evidence="5">
    <location>
        <begin position="249"/>
        <end position="270"/>
    </location>
</feature>
<feature type="compositionally biased region" description="Basic and acidic residues" evidence="5">
    <location>
        <begin position="1"/>
        <end position="10"/>
    </location>
</feature>
<dbReference type="KEGG" id="ccin:107264365"/>
<reference evidence="7" key="1">
    <citation type="submission" date="2025-08" db="UniProtKB">
        <authorList>
            <consortium name="RefSeq"/>
        </authorList>
    </citation>
    <scope>IDENTIFICATION</scope>
</reference>
<dbReference type="GeneID" id="107264365"/>
<dbReference type="GO" id="GO:0045724">
    <property type="term" value="P:positive regulation of cilium assembly"/>
    <property type="evidence" value="ECO:0007669"/>
    <property type="project" value="TreeGrafter"/>
</dbReference>
<evidence type="ECO:0000313" key="6">
    <source>
        <dbReference type="Proteomes" id="UP000694920"/>
    </source>
</evidence>
<gene>
    <name evidence="7" type="primary">LOC107264365</name>
</gene>
<feature type="compositionally biased region" description="Basic and acidic residues" evidence="5">
    <location>
        <begin position="223"/>
        <end position="233"/>
    </location>
</feature>
<dbReference type="GO" id="GO:0005813">
    <property type="term" value="C:centrosome"/>
    <property type="evidence" value="ECO:0007669"/>
    <property type="project" value="TreeGrafter"/>
</dbReference>
<evidence type="ECO:0000256" key="3">
    <source>
        <dbReference type="ARBA" id="ARBA00023054"/>
    </source>
</evidence>
<dbReference type="GO" id="GO:0036064">
    <property type="term" value="C:ciliary basal body"/>
    <property type="evidence" value="ECO:0007669"/>
    <property type="project" value="TreeGrafter"/>
</dbReference>
<evidence type="ECO:0000256" key="2">
    <source>
        <dbReference type="ARBA" id="ARBA00016007"/>
    </source>
</evidence>
<dbReference type="InterPro" id="IPR026757">
    <property type="entry name" value="ENTR1"/>
</dbReference>
<comment type="similarity">
    <text evidence="1">Belongs to the ENTR1 family.</text>
</comment>
<protein>
    <recommendedName>
        <fullName evidence="2">Endosome-associated-trafficking regulator 1</fullName>
    </recommendedName>
</protein>
<evidence type="ECO:0000256" key="4">
    <source>
        <dbReference type="SAM" id="Coils"/>
    </source>
</evidence>
<accession>A0AAJ7FEN6</accession>
<feature type="region of interest" description="Disordered" evidence="5">
    <location>
        <begin position="195"/>
        <end position="304"/>
    </location>
</feature>
<keyword evidence="6" id="KW-1185">Reference proteome</keyword>
<sequence>MANSSKREDSSSLQRIVKRQDLTTSRMSSASSSPSSSDETESITRPGNNYRVFSLSNRVYRVDTDHTTGPDLPRREENPFSFKHFLQNEPQTNYQLAGARPKVYSPPVTSPEPPGLDTETGVYPRNPTELPDFVQDHLVIEQCYLNHEAAAQPIVDLENLPDFALNSVEQRQPRHWNEPKKSKSEVLGDLPFDLTGTLDRGRRERSVPSAVPQGPLDLPAFDRPNDEPIERPESIGFPFDLQLPLAESDPNNSSTGARSCPPSSEANVTKSLPDFLSDGPIRTRAAPTPDLGPGSSVPESTDRRLILENERLRHDLEIIRRQNDERARRIQLLETELATRRVVDHEETAHLEKAMEQVEDNLKRSTRRAVNAESTVTALKQEIKVLTTEISVLRAENRELRAGMGAGYGVNTPGSLDGRIRRLTSDLKTAASTAEVSLRQLMTGVDNLRVIASALENVDRIEDRTKDFLPDFEEDNATGPAL</sequence>
<proteinExistence type="inferred from homology"/>
<evidence type="ECO:0000313" key="7">
    <source>
        <dbReference type="RefSeq" id="XP_015588043.1"/>
    </source>
</evidence>
<feature type="coiled-coil region" evidence="4">
    <location>
        <begin position="316"/>
        <end position="396"/>
    </location>
</feature>
<name>A0AAJ7FEN6_CEPCN</name>
<dbReference type="GO" id="GO:0055037">
    <property type="term" value="C:recycling endosome"/>
    <property type="evidence" value="ECO:0007669"/>
    <property type="project" value="TreeGrafter"/>
</dbReference>
<organism evidence="6 7">
    <name type="scientific">Cephus cinctus</name>
    <name type="common">Wheat stem sawfly</name>
    <dbReference type="NCBI Taxonomy" id="211228"/>
    <lineage>
        <taxon>Eukaryota</taxon>
        <taxon>Metazoa</taxon>
        <taxon>Ecdysozoa</taxon>
        <taxon>Arthropoda</taxon>
        <taxon>Hexapoda</taxon>
        <taxon>Insecta</taxon>
        <taxon>Pterygota</taxon>
        <taxon>Neoptera</taxon>
        <taxon>Endopterygota</taxon>
        <taxon>Hymenoptera</taxon>
        <taxon>Cephoidea</taxon>
        <taxon>Cephidae</taxon>
        <taxon>Cephus</taxon>
    </lineage>
</organism>
<evidence type="ECO:0000256" key="5">
    <source>
        <dbReference type="SAM" id="MobiDB-lite"/>
    </source>
</evidence>
<dbReference type="AlphaFoldDB" id="A0AAJ7FEN6"/>
<keyword evidence="3 4" id="KW-0175">Coiled coil</keyword>
<dbReference type="GO" id="GO:0030496">
    <property type="term" value="C:midbody"/>
    <property type="evidence" value="ECO:0007669"/>
    <property type="project" value="TreeGrafter"/>
</dbReference>
<feature type="region of interest" description="Disordered" evidence="5">
    <location>
        <begin position="1"/>
        <end position="50"/>
    </location>
</feature>
<dbReference type="PANTHER" id="PTHR31259:SF3">
    <property type="entry name" value="ENDOSOME-ASSOCIATED-TRAFFICKING REGULATOR 1"/>
    <property type="match status" value="1"/>
</dbReference>
<dbReference type="PANTHER" id="PTHR31259">
    <property type="entry name" value="ENDOSOME-ASSOCIATED TRAFFICKING REGULATOR 1"/>
    <property type="match status" value="1"/>
</dbReference>
<dbReference type="RefSeq" id="XP_015588043.1">
    <property type="nucleotide sequence ID" value="XM_015732557.2"/>
</dbReference>
<dbReference type="GO" id="GO:1903566">
    <property type="term" value="P:positive regulation of protein localization to cilium"/>
    <property type="evidence" value="ECO:0007669"/>
    <property type="project" value="TreeGrafter"/>
</dbReference>